<accession>A0A1E3UK79</accession>
<dbReference type="OrthoDB" id="9810250at2"/>
<evidence type="ECO:0000313" key="9">
    <source>
        <dbReference type="Proteomes" id="UP000094869"/>
    </source>
</evidence>
<dbReference type="Proteomes" id="UP000094067">
    <property type="component" value="Unassembled WGS sequence"/>
</dbReference>
<dbReference type="EMBL" id="MEHD01000024">
    <property type="protein sequence ID" value="ODR55414.1"/>
    <property type="molecule type" value="Genomic_DNA"/>
</dbReference>
<evidence type="ECO:0000313" key="5">
    <source>
        <dbReference type="EMBL" id="ODR53069.1"/>
    </source>
</evidence>
<sequence>MCLTVGIMNKQPEMTDATREAIVMAFCSAAREKPIERVTVKEIARLAGYNRTTFYRYFADCSMVLEYMEKMVIDDLLEAVKGNVRERNFDDVFFRSFLDMCQSHKEKLAVLLNDRNRSHFIRQIKEIVIQMSDERVPNPSCENKKHVIMDIYYSGVFSALSEWIRNPDVISAEELLELIKKLFSVWYWPELMDICGRERKGKWQDFR</sequence>
<evidence type="ECO:0000313" key="8">
    <source>
        <dbReference type="Proteomes" id="UP000094271"/>
    </source>
</evidence>
<dbReference type="InterPro" id="IPR050624">
    <property type="entry name" value="HTH-type_Tx_Regulator"/>
</dbReference>
<gene>
    <name evidence="5" type="ORF">BEI59_09405</name>
    <name evidence="4" type="ORF">BEI61_05582</name>
    <name evidence="6" type="ORF">BEI63_14340</name>
</gene>
<dbReference type="InterPro" id="IPR001647">
    <property type="entry name" value="HTH_TetR"/>
</dbReference>
<dbReference type="PANTHER" id="PTHR43479">
    <property type="entry name" value="ACREF/ENVCD OPERON REPRESSOR-RELATED"/>
    <property type="match status" value="1"/>
</dbReference>
<comment type="caution">
    <text evidence="5">The sequence shown here is derived from an EMBL/GenBank/DDBJ whole genome shotgun (WGS) entry which is preliminary data.</text>
</comment>
<feature type="DNA-binding region" description="H-T-H motif" evidence="2">
    <location>
        <begin position="39"/>
        <end position="58"/>
    </location>
</feature>
<reference evidence="4 7" key="1">
    <citation type="submission" date="2016-07" db="EMBL/GenBank/DDBJ databases">
        <title>Characterization of isolates of Eisenbergiella tayi derived from blood cultures, using whole genome sequencing.</title>
        <authorList>
            <person name="Burdz T."/>
            <person name="Wiebe D."/>
            <person name="Huynh C."/>
            <person name="Bernard K."/>
        </authorList>
    </citation>
    <scope>NUCLEOTIDE SEQUENCE [LARGE SCALE GENOMIC DNA]</scope>
    <source>
        <strain evidence="4 7">NML 110608</strain>
    </source>
</reference>
<organism evidence="5 8">
    <name type="scientific">Eisenbergiella tayi</name>
    <dbReference type="NCBI Taxonomy" id="1432052"/>
    <lineage>
        <taxon>Bacteria</taxon>
        <taxon>Bacillati</taxon>
        <taxon>Bacillota</taxon>
        <taxon>Clostridia</taxon>
        <taxon>Lachnospirales</taxon>
        <taxon>Lachnospiraceae</taxon>
        <taxon>Eisenbergiella</taxon>
    </lineage>
</organism>
<dbReference type="SUPFAM" id="SSF46689">
    <property type="entry name" value="Homeodomain-like"/>
    <property type="match status" value="1"/>
</dbReference>
<reference evidence="5 8" key="3">
    <citation type="submission" date="2016-08" db="EMBL/GenBank/DDBJ databases">
        <authorList>
            <person name="Seilhamer J.J."/>
        </authorList>
    </citation>
    <scope>NUCLEOTIDE SEQUENCE [LARGE SCALE GENOMIC DNA]</scope>
    <source>
        <strain evidence="5 8">NML150140-1</strain>
    </source>
</reference>
<proteinExistence type="predicted"/>
<feature type="domain" description="HTH tetR-type" evidence="3">
    <location>
        <begin position="16"/>
        <end position="76"/>
    </location>
</feature>
<evidence type="ECO:0000256" key="1">
    <source>
        <dbReference type="ARBA" id="ARBA00023125"/>
    </source>
</evidence>
<dbReference type="EMBL" id="MEHA01000005">
    <property type="protein sequence ID" value="ODR53069.1"/>
    <property type="molecule type" value="Genomic_DNA"/>
</dbReference>
<protein>
    <submittedName>
        <fullName evidence="4">Bacterial regulatory protein, tetR family</fullName>
    </submittedName>
</protein>
<evidence type="ECO:0000313" key="7">
    <source>
        <dbReference type="Proteomes" id="UP000094067"/>
    </source>
</evidence>
<reference evidence="6 9" key="2">
    <citation type="submission" date="2016-08" db="EMBL/GenBank/DDBJ databases">
        <title>Characterization of Isolates of Eisenbergiella tayi Derived from Blood Cultures, Using Whole Genome Sequencing.</title>
        <authorList>
            <person name="Bernier A.-M."/>
            <person name="Burdz T."/>
            <person name="Wiebe D."/>
            <person name="Bernard K."/>
        </authorList>
    </citation>
    <scope>NUCLEOTIDE SEQUENCE [LARGE SCALE GENOMIC DNA]</scope>
    <source>
        <strain evidence="6 9">NML120146</strain>
    </source>
</reference>
<evidence type="ECO:0000259" key="3">
    <source>
        <dbReference type="PROSITE" id="PS50977"/>
    </source>
</evidence>
<name>A0A1E3UK79_9FIRM</name>
<dbReference type="EMBL" id="MCGH01000004">
    <property type="protein sequence ID" value="ODM02420.1"/>
    <property type="molecule type" value="Genomic_DNA"/>
</dbReference>
<dbReference type="PANTHER" id="PTHR43479:SF11">
    <property type="entry name" value="ACREF_ENVCD OPERON REPRESSOR-RELATED"/>
    <property type="match status" value="1"/>
</dbReference>
<keyword evidence="1 2" id="KW-0238">DNA-binding</keyword>
<dbReference type="PROSITE" id="PS50977">
    <property type="entry name" value="HTH_TETR_2"/>
    <property type="match status" value="1"/>
</dbReference>
<dbReference type="Proteomes" id="UP000094271">
    <property type="component" value="Unassembled WGS sequence"/>
</dbReference>
<dbReference type="Pfam" id="PF14278">
    <property type="entry name" value="TetR_C_8"/>
    <property type="match status" value="1"/>
</dbReference>
<dbReference type="AlphaFoldDB" id="A0A1E3UK79"/>
<dbReference type="GO" id="GO:0003677">
    <property type="term" value="F:DNA binding"/>
    <property type="evidence" value="ECO:0007669"/>
    <property type="project" value="UniProtKB-UniRule"/>
</dbReference>
<evidence type="ECO:0000256" key="2">
    <source>
        <dbReference type="PROSITE-ProRule" id="PRU00335"/>
    </source>
</evidence>
<dbReference type="InterPro" id="IPR009057">
    <property type="entry name" value="Homeodomain-like_sf"/>
</dbReference>
<evidence type="ECO:0000313" key="4">
    <source>
        <dbReference type="EMBL" id="ODM02420.1"/>
    </source>
</evidence>
<dbReference type="Pfam" id="PF00440">
    <property type="entry name" value="TetR_N"/>
    <property type="match status" value="1"/>
</dbReference>
<dbReference type="Gene3D" id="1.10.357.10">
    <property type="entry name" value="Tetracycline Repressor, domain 2"/>
    <property type="match status" value="1"/>
</dbReference>
<keyword evidence="9" id="KW-1185">Reference proteome</keyword>
<evidence type="ECO:0000313" key="6">
    <source>
        <dbReference type="EMBL" id="ODR55414.1"/>
    </source>
</evidence>
<dbReference type="InterPro" id="IPR039532">
    <property type="entry name" value="TetR_C_Firmicutes"/>
</dbReference>
<dbReference type="Proteomes" id="UP000094869">
    <property type="component" value="Unassembled WGS sequence"/>
</dbReference>